<gene>
    <name evidence="3" type="ORF">HMPREF9220_0296</name>
</gene>
<dbReference type="RefSeq" id="WP_007555329.1">
    <property type="nucleotide sequence ID" value="NZ_AENT01000032.1"/>
</dbReference>
<accession>E4LAR7</accession>
<dbReference type="NCBIfam" id="TIGR01994">
    <property type="entry name" value="SUF_scaf_2"/>
    <property type="match status" value="1"/>
</dbReference>
<dbReference type="Proteomes" id="UP000004594">
    <property type="component" value="Unassembled WGS sequence"/>
</dbReference>
<dbReference type="Pfam" id="PF01592">
    <property type="entry name" value="NifU_N"/>
    <property type="match status" value="1"/>
</dbReference>
<evidence type="ECO:0000313" key="3">
    <source>
        <dbReference type="EMBL" id="EFR42117.1"/>
    </source>
</evidence>
<organism evidence="3 4">
    <name type="scientific">Dialister micraerophilus UPII 345-E</name>
    <dbReference type="NCBI Taxonomy" id="910314"/>
    <lineage>
        <taxon>Bacteria</taxon>
        <taxon>Bacillati</taxon>
        <taxon>Bacillota</taxon>
        <taxon>Negativicutes</taxon>
        <taxon>Veillonellales</taxon>
        <taxon>Veillonellaceae</taxon>
        <taxon>Dialister</taxon>
    </lineage>
</organism>
<dbReference type="FunFam" id="3.90.1010.10:FF:000002">
    <property type="entry name" value="Iron-sulfur cluster assembly scaffold protein NifU"/>
    <property type="match status" value="1"/>
</dbReference>
<dbReference type="InterPro" id="IPR002871">
    <property type="entry name" value="NIF_FeS_clus_asmbl_NifU_N"/>
</dbReference>
<dbReference type="CDD" id="cd06664">
    <property type="entry name" value="IscU_like"/>
    <property type="match status" value="1"/>
</dbReference>
<dbReference type="GO" id="GO:0051536">
    <property type="term" value="F:iron-sulfur cluster binding"/>
    <property type="evidence" value="ECO:0007669"/>
    <property type="project" value="InterPro"/>
</dbReference>
<dbReference type="PANTHER" id="PTHR10093">
    <property type="entry name" value="IRON-SULFUR CLUSTER ASSEMBLY ENZYME NIFU HOMOLOG"/>
    <property type="match status" value="1"/>
</dbReference>
<dbReference type="GO" id="GO:0016226">
    <property type="term" value="P:iron-sulfur cluster assembly"/>
    <property type="evidence" value="ECO:0007669"/>
    <property type="project" value="InterPro"/>
</dbReference>
<dbReference type="EMBL" id="AENT01000032">
    <property type="protein sequence ID" value="EFR42117.1"/>
    <property type="molecule type" value="Genomic_DNA"/>
</dbReference>
<dbReference type="GO" id="GO:0005506">
    <property type="term" value="F:iron ion binding"/>
    <property type="evidence" value="ECO:0007669"/>
    <property type="project" value="InterPro"/>
</dbReference>
<reference evidence="3 4" key="1">
    <citation type="submission" date="2010-11" db="EMBL/GenBank/DDBJ databases">
        <authorList>
            <person name="Durkin A.S."/>
            <person name="Madupu R."/>
            <person name="Torralba M."/>
            <person name="Gillis M."/>
            <person name="Methe B."/>
            <person name="Sutton G."/>
            <person name="Nelson K.E."/>
        </authorList>
    </citation>
    <scope>NUCLEOTIDE SEQUENCE [LARGE SCALE GENOMIC DNA]</scope>
    <source>
        <strain evidence="3 4">UPII 345-E</strain>
    </source>
</reference>
<protein>
    <submittedName>
        <fullName evidence="3">SUF system FeS assembly protein, NifU family</fullName>
    </submittedName>
</protein>
<evidence type="ECO:0000259" key="2">
    <source>
        <dbReference type="Pfam" id="PF01592"/>
    </source>
</evidence>
<dbReference type="AlphaFoldDB" id="E4LAR7"/>
<evidence type="ECO:0000313" key="4">
    <source>
        <dbReference type="Proteomes" id="UP000004594"/>
    </source>
</evidence>
<sequence>MNLQQLYTDLILEYNQDNSNKRNIDKPTIKEHGHNPSCGDDITIEIKLEGNKIADLAYTGSGCAISQASTAMMIEIMQGRDKDEAMHLVELFLDMIRGKELSEKQKEELEAAISLKDISKMPARVKCAVLGWHTIEKAFEKH</sequence>
<dbReference type="OrthoDB" id="9804157at2"/>
<feature type="domain" description="NIF system FeS cluster assembly NifU N-terminal" evidence="2">
    <location>
        <begin position="7"/>
        <end position="99"/>
    </location>
</feature>
<dbReference type="Gene3D" id="3.90.1010.10">
    <property type="match status" value="1"/>
</dbReference>
<name>E4LAR7_9FIRM</name>
<proteinExistence type="inferred from homology"/>
<dbReference type="eggNOG" id="COG0822">
    <property type="taxonomic scope" value="Bacteria"/>
</dbReference>
<evidence type="ECO:0000256" key="1">
    <source>
        <dbReference type="ARBA" id="ARBA00006420"/>
    </source>
</evidence>
<dbReference type="SUPFAM" id="SSF82649">
    <property type="entry name" value="SufE/NifU"/>
    <property type="match status" value="1"/>
</dbReference>
<comment type="similarity">
    <text evidence="1">Belongs to the NifU family.</text>
</comment>
<comment type="caution">
    <text evidence="3">The sequence shown here is derived from an EMBL/GenBank/DDBJ whole genome shotgun (WGS) entry which is preliminary data.</text>
</comment>